<dbReference type="InterPro" id="IPR051120">
    <property type="entry name" value="ABC_AA/LPS_Transport"/>
</dbReference>
<keyword evidence="2" id="KW-0813">Transport</keyword>
<dbReference type="SMART" id="SM00382">
    <property type="entry name" value="AAA"/>
    <property type="match status" value="1"/>
</dbReference>
<protein>
    <submittedName>
        <fullName evidence="7">ABC transporter ATP-binding protein</fullName>
    </submittedName>
</protein>
<keyword evidence="3" id="KW-0547">Nucleotide-binding</keyword>
<proteinExistence type="inferred from homology"/>
<reference evidence="7 8" key="1">
    <citation type="submission" date="2019-03" db="EMBL/GenBank/DDBJ databases">
        <title>Bradyrhizobium diversity isolated from nodules of Chamaecrista fasciculata.</title>
        <authorList>
            <person name="Klepa M.S."/>
            <person name="Urquiaga M.O."/>
            <person name="Hungria M."/>
            <person name="Delamuta J.R."/>
        </authorList>
    </citation>
    <scope>NUCLEOTIDE SEQUENCE [LARGE SCALE GENOMIC DNA]</scope>
    <source>
        <strain evidence="7 8">CNPSo 3448</strain>
    </source>
</reference>
<evidence type="ECO:0000256" key="1">
    <source>
        <dbReference type="ARBA" id="ARBA00005417"/>
    </source>
</evidence>
<gene>
    <name evidence="7" type="ORF">E4K65_04285</name>
</gene>
<sequence length="253" mass="26843">MTLSARDLSVRFGGLQALAEVSLEVTPGRILGLIGPNGAGKTTLFNCLTGVIQPKGTVVVDGVEITQLRTDERVRRGISRTFQTPRLDMNRTVLDAVMLGYTPHLAQGRLACFLGLPSVGRSEEHLRNGAIEKIRLLGLGGAAEDRAGSLSLGQLRLLEVARALVAGPRYLLLDEPAAGLDESDRIRLADAIKNAAASGIGIVLIEHNVGFVSRLSHELLALVNGTVVARGEPNSVVCSEKVVEAYLGPAYVH</sequence>
<keyword evidence="8" id="KW-1185">Reference proteome</keyword>
<dbReference type="AlphaFoldDB" id="A0A4Y9M8C6"/>
<dbReference type="PANTHER" id="PTHR45772:SF9">
    <property type="entry name" value="CONSERVED COMPONENT OF ABC TRANSPORTER FOR NATURAL AMINO ACIDS"/>
    <property type="match status" value="1"/>
</dbReference>
<dbReference type="InterPro" id="IPR003439">
    <property type="entry name" value="ABC_transporter-like_ATP-bd"/>
</dbReference>
<dbReference type="GO" id="GO:0005886">
    <property type="term" value="C:plasma membrane"/>
    <property type="evidence" value="ECO:0007669"/>
    <property type="project" value="TreeGrafter"/>
</dbReference>
<feature type="domain" description="ABC transporter" evidence="6">
    <location>
        <begin position="3"/>
        <end position="249"/>
    </location>
</feature>
<dbReference type="InterPro" id="IPR017871">
    <property type="entry name" value="ABC_transporter-like_CS"/>
</dbReference>
<dbReference type="PANTHER" id="PTHR45772">
    <property type="entry name" value="CONSERVED COMPONENT OF ABC TRANSPORTER FOR NATURAL AMINO ACIDS-RELATED"/>
    <property type="match status" value="1"/>
</dbReference>
<dbReference type="GO" id="GO:0016887">
    <property type="term" value="F:ATP hydrolysis activity"/>
    <property type="evidence" value="ECO:0007669"/>
    <property type="project" value="InterPro"/>
</dbReference>
<comment type="similarity">
    <text evidence="1">Belongs to the ABC transporter superfamily.</text>
</comment>
<dbReference type="RefSeq" id="WP_135173033.1">
    <property type="nucleotide sequence ID" value="NZ_SPQT01000001.1"/>
</dbReference>
<dbReference type="Pfam" id="PF00005">
    <property type="entry name" value="ABC_tran"/>
    <property type="match status" value="1"/>
</dbReference>
<dbReference type="EMBL" id="SPQT01000001">
    <property type="protein sequence ID" value="TFV51291.1"/>
    <property type="molecule type" value="Genomic_DNA"/>
</dbReference>
<evidence type="ECO:0000256" key="5">
    <source>
        <dbReference type="ARBA" id="ARBA00024722"/>
    </source>
</evidence>
<evidence type="ECO:0000256" key="3">
    <source>
        <dbReference type="ARBA" id="ARBA00022741"/>
    </source>
</evidence>
<evidence type="ECO:0000313" key="8">
    <source>
        <dbReference type="Proteomes" id="UP000297966"/>
    </source>
</evidence>
<dbReference type="Proteomes" id="UP000297966">
    <property type="component" value="Unassembled WGS sequence"/>
</dbReference>
<dbReference type="SUPFAM" id="SSF52540">
    <property type="entry name" value="P-loop containing nucleoside triphosphate hydrolases"/>
    <property type="match status" value="1"/>
</dbReference>
<dbReference type="OrthoDB" id="9805514at2"/>
<accession>A0A4Y9M8C6</accession>
<dbReference type="InterPro" id="IPR027417">
    <property type="entry name" value="P-loop_NTPase"/>
</dbReference>
<name>A0A4Y9M8C6_9BRAD</name>
<dbReference type="PROSITE" id="PS00211">
    <property type="entry name" value="ABC_TRANSPORTER_1"/>
    <property type="match status" value="1"/>
</dbReference>
<dbReference type="CDD" id="cd03219">
    <property type="entry name" value="ABC_Mj1267_LivG_branched"/>
    <property type="match status" value="1"/>
</dbReference>
<dbReference type="InterPro" id="IPR003593">
    <property type="entry name" value="AAA+_ATPase"/>
</dbReference>
<dbReference type="PROSITE" id="PS50893">
    <property type="entry name" value="ABC_TRANSPORTER_2"/>
    <property type="match status" value="1"/>
</dbReference>
<comment type="caution">
    <text evidence="7">The sequence shown here is derived from an EMBL/GenBank/DDBJ whole genome shotgun (WGS) entry which is preliminary data.</text>
</comment>
<evidence type="ECO:0000259" key="6">
    <source>
        <dbReference type="PROSITE" id="PS50893"/>
    </source>
</evidence>
<evidence type="ECO:0000256" key="2">
    <source>
        <dbReference type="ARBA" id="ARBA00022448"/>
    </source>
</evidence>
<keyword evidence="4 7" id="KW-0067">ATP-binding</keyword>
<evidence type="ECO:0000313" key="7">
    <source>
        <dbReference type="EMBL" id="TFV51291.1"/>
    </source>
</evidence>
<dbReference type="GO" id="GO:0005524">
    <property type="term" value="F:ATP binding"/>
    <property type="evidence" value="ECO:0007669"/>
    <property type="project" value="UniProtKB-KW"/>
</dbReference>
<organism evidence="7 8">
    <name type="scientific">Bradyrhizobium niftali</name>
    <dbReference type="NCBI Taxonomy" id="2560055"/>
    <lineage>
        <taxon>Bacteria</taxon>
        <taxon>Pseudomonadati</taxon>
        <taxon>Pseudomonadota</taxon>
        <taxon>Alphaproteobacteria</taxon>
        <taxon>Hyphomicrobiales</taxon>
        <taxon>Nitrobacteraceae</taxon>
        <taxon>Bradyrhizobium</taxon>
    </lineage>
</organism>
<comment type="function">
    <text evidence="5">Involved in beta-(1--&gt;2)glucan export. Transmembrane domains (TMD) form a pore in the inner membrane and the ATP-binding domain (NBD) is responsible for energy generation.</text>
</comment>
<evidence type="ECO:0000256" key="4">
    <source>
        <dbReference type="ARBA" id="ARBA00022840"/>
    </source>
</evidence>
<dbReference type="Gene3D" id="3.40.50.300">
    <property type="entry name" value="P-loop containing nucleotide triphosphate hydrolases"/>
    <property type="match status" value="1"/>
</dbReference>